<dbReference type="RefSeq" id="WP_174340746.1">
    <property type="nucleotide sequence ID" value="NZ_JAENMR010000005.1"/>
</dbReference>
<dbReference type="EMBL" id="JAENMS010000005">
    <property type="protein sequence ID" value="MBL5935225.1"/>
    <property type="molecule type" value="Genomic_DNA"/>
</dbReference>
<protein>
    <submittedName>
        <fullName evidence="1">Uncharacterized protein</fullName>
    </submittedName>
</protein>
<comment type="caution">
    <text evidence="1">The sequence shown here is derived from an EMBL/GenBank/DDBJ whole genome shotgun (WGS) entry which is preliminary data.</text>
</comment>
<sequence>MNSIIDKYEWHVKRLNNVQKASDEDVLVLLELVERLRSEITYLDNADFRSDVNEWFNILNQYHIHESHELRGALFWGILHLFRELKRKEYFSNLIIDLHHKTE</sequence>
<gene>
    <name evidence="1" type="ORF">I7V27_12290</name>
</gene>
<reference evidence="1" key="1">
    <citation type="submission" date="2020-12" db="EMBL/GenBank/DDBJ databases">
        <title>Draft genome sequence of Enterobacter spp., Lelliottia spp. and Serratia spp. isolated from drinking water reservoirs and lakes.</title>
        <authorList>
            <person name="Reitter C."/>
            <person name="Neuhaus K."/>
            <person name="Huegler M."/>
        </authorList>
    </citation>
    <scope>NUCLEOTIDE SEQUENCE</scope>
    <source>
        <strain evidence="1">TZW15</strain>
    </source>
</reference>
<proteinExistence type="predicted"/>
<accession>A0AAP2AEK4</accession>
<dbReference type="AlphaFoldDB" id="A0AAP2AEK4"/>
<evidence type="ECO:0000313" key="1">
    <source>
        <dbReference type="EMBL" id="MBL5935225.1"/>
    </source>
</evidence>
<name>A0AAP2AEK4_LELAM</name>
<evidence type="ECO:0000313" key="2">
    <source>
        <dbReference type="Proteomes" id="UP000653275"/>
    </source>
</evidence>
<organism evidence="1 2">
    <name type="scientific">Lelliottia amnigena</name>
    <name type="common">Enterobacter amnigenus</name>
    <dbReference type="NCBI Taxonomy" id="61646"/>
    <lineage>
        <taxon>Bacteria</taxon>
        <taxon>Pseudomonadati</taxon>
        <taxon>Pseudomonadota</taxon>
        <taxon>Gammaproteobacteria</taxon>
        <taxon>Enterobacterales</taxon>
        <taxon>Enterobacteriaceae</taxon>
        <taxon>Lelliottia</taxon>
    </lineage>
</organism>
<dbReference type="Proteomes" id="UP000653275">
    <property type="component" value="Unassembled WGS sequence"/>
</dbReference>